<keyword evidence="2" id="KW-1185">Reference proteome</keyword>
<dbReference type="OrthoDB" id="3230981at2"/>
<dbReference type="KEGG" id="cprt:FIC82_016765"/>
<dbReference type="AlphaFoldDB" id="A0A6M5UL98"/>
<organism evidence="1 2">
    <name type="scientific">Cellulosimicrobium protaetiae</name>
    <dbReference type="NCBI Taxonomy" id="2587808"/>
    <lineage>
        <taxon>Bacteria</taxon>
        <taxon>Bacillati</taxon>
        <taxon>Actinomycetota</taxon>
        <taxon>Actinomycetes</taxon>
        <taxon>Micrococcales</taxon>
        <taxon>Promicromonosporaceae</taxon>
        <taxon>Cellulosimicrobium</taxon>
    </lineage>
</organism>
<evidence type="ECO:0000313" key="1">
    <source>
        <dbReference type="EMBL" id="QJW37589.1"/>
    </source>
</evidence>
<proteinExistence type="predicted"/>
<gene>
    <name evidence="1" type="ORF">FIC82_016765</name>
</gene>
<reference evidence="1 2" key="1">
    <citation type="journal article" date="2022" name="Int. J. Syst. Evol. Microbiol.">
        <title>Cellulosimicrobium protaetiae sp. nov., isolated from the gut of the larva of Protaetia brevitarsis seulensis.</title>
        <authorList>
            <person name="Le Han H."/>
            <person name="Nguyen T.T.H."/>
            <person name="Li Z."/>
            <person name="Shin N.R."/>
            <person name="Kim S.G."/>
        </authorList>
    </citation>
    <scope>NUCLEOTIDE SEQUENCE [LARGE SCALE GENOMIC DNA]</scope>
    <source>
        <strain evidence="1 2">BI34</strain>
    </source>
</reference>
<protein>
    <recommendedName>
        <fullName evidence="3">Lipoprotein</fullName>
    </recommendedName>
</protein>
<evidence type="ECO:0000313" key="2">
    <source>
        <dbReference type="Proteomes" id="UP000451354"/>
    </source>
</evidence>
<dbReference type="EMBL" id="CP052757">
    <property type="protein sequence ID" value="QJW37589.1"/>
    <property type="molecule type" value="Genomic_DNA"/>
</dbReference>
<evidence type="ECO:0008006" key="3">
    <source>
        <dbReference type="Google" id="ProtNLM"/>
    </source>
</evidence>
<dbReference type="RefSeq" id="WP_154799246.1">
    <property type="nucleotide sequence ID" value="NZ_CP052757.1"/>
</dbReference>
<name>A0A6M5UL98_9MICO</name>
<dbReference type="Proteomes" id="UP000451354">
    <property type="component" value="Chromosome"/>
</dbReference>
<sequence length="208" mass="21634">MGRAVIVTASMIMVGVLGGCGGSGDGGATANVPPGSTDGPVPEFTGPYAAEFAQTYRDTDSDFARGVLADSVITDAEHAEMVELFTACLAGKGITFKGYNPDGGFSTSPAPNPEESDALIDECSATSGEDAVGSMYDIMRINPENLDWATIGAQCLVTAGVVPADYDAEDYTRDNEGRFVEFGALPTDLQEALRSCSVDPLGILEQQQ</sequence>
<accession>A0A6M5UL98</accession>
<dbReference type="PROSITE" id="PS51257">
    <property type="entry name" value="PROKAR_LIPOPROTEIN"/>
    <property type="match status" value="1"/>
</dbReference>